<dbReference type="EMBL" id="GBRH01259623">
    <property type="protein sequence ID" value="JAD38272.1"/>
    <property type="molecule type" value="Transcribed_RNA"/>
</dbReference>
<dbReference type="AlphaFoldDB" id="A0A0A8ZTV9"/>
<sequence length="48" mass="5308">MPPRGCRACTCPHAYTKVCFKEGMFLGCKDFSMPALRRVLGMSVPVKS</sequence>
<evidence type="ECO:0000313" key="1">
    <source>
        <dbReference type="EMBL" id="JAD38272.1"/>
    </source>
</evidence>
<protein>
    <submittedName>
        <fullName evidence="1">Uncharacterized protein</fullName>
    </submittedName>
</protein>
<reference evidence="1" key="1">
    <citation type="submission" date="2014-09" db="EMBL/GenBank/DDBJ databases">
        <authorList>
            <person name="Magalhaes I.L.F."/>
            <person name="Oliveira U."/>
            <person name="Santos F.R."/>
            <person name="Vidigal T.H.D.A."/>
            <person name="Brescovit A.D."/>
            <person name="Santos A.J."/>
        </authorList>
    </citation>
    <scope>NUCLEOTIDE SEQUENCE</scope>
    <source>
        <tissue evidence="1">Shoot tissue taken approximately 20 cm above the soil surface</tissue>
    </source>
</reference>
<name>A0A0A8ZTV9_ARUDO</name>
<proteinExistence type="predicted"/>
<organism evidence="1">
    <name type="scientific">Arundo donax</name>
    <name type="common">Giant reed</name>
    <name type="synonym">Donax arundinaceus</name>
    <dbReference type="NCBI Taxonomy" id="35708"/>
    <lineage>
        <taxon>Eukaryota</taxon>
        <taxon>Viridiplantae</taxon>
        <taxon>Streptophyta</taxon>
        <taxon>Embryophyta</taxon>
        <taxon>Tracheophyta</taxon>
        <taxon>Spermatophyta</taxon>
        <taxon>Magnoliopsida</taxon>
        <taxon>Liliopsida</taxon>
        <taxon>Poales</taxon>
        <taxon>Poaceae</taxon>
        <taxon>PACMAD clade</taxon>
        <taxon>Arundinoideae</taxon>
        <taxon>Arundineae</taxon>
        <taxon>Arundo</taxon>
    </lineage>
</organism>
<accession>A0A0A8ZTV9</accession>
<reference evidence="1" key="2">
    <citation type="journal article" date="2015" name="Data Brief">
        <title>Shoot transcriptome of the giant reed, Arundo donax.</title>
        <authorList>
            <person name="Barrero R.A."/>
            <person name="Guerrero F.D."/>
            <person name="Moolhuijzen P."/>
            <person name="Goolsby J.A."/>
            <person name="Tidwell J."/>
            <person name="Bellgard S.E."/>
            <person name="Bellgard M.I."/>
        </authorList>
    </citation>
    <scope>NUCLEOTIDE SEQUENCE</scope>
    <source>
        <tissue evidence="1">Shoot tissue taken approximately 20 cm above the soil surface</tissue>
    </source>
</reference>